<organism evidence="1 2">
    <name type="scientific">Camellia lanceoleosa</name>
    <dbReference type="NCBI Taxonomy" id="1840588"/>
    <lineage>
        <taxon>Eukaryota</taxon>
        <taxon>Viridiplantae</taxon>
        <taxon>Streptophyta</taxon>
        <taxon>Embryophyta</taxon>
        <taxon>Tracheophyta</taxon>
        <taxon>Spermatophyta</taxon>
        <taxon>Magnoliopsida</taxon>
        <taxon>eudicotyledons</taxon>
        <taxon>Gunneridae</taxon>
        <taxon>Pentapetalae</taxon>
        <taxon>asterids</taxon>
        <taxon>Ericales</taxon>
        <taxon>Theaceae</taxon>
        <taxon>Camellia</taxon>
    </lineage>
</organism>
<name>A0ACC0HGL6_9ERIC</name>
<protein>
    <submittedName>
        <fullName evidence="1">Uncharacterized protein</fullName>
    </submittedName>
</protein>
<dbReference type="EMBL" id="CM045762">
    <property type="protein sequence ID" value="KAI8012022.1"/>
    <property type="molecule type" value="Genomic_DNA"/>
</dbReference>
<gene>
    <name evidence="1" type="ORF">LOK49_LG06G02203</name>
</gene>
<sequence length="122" mass="13796">MMMESALKRPESLVCLMYLGVGNAAVIEYLDEHMSIIMVEPYTIISQKGSDARWYMTVEELLPDAYRDKGSEYEKGTDTMDVWFDSGSYWAAVLEKRSGLSFPADLYLEGQISIVVGSKVLY</sequence>
<reference evidence="1 2" key="1">
    <citation type="journal article" date="2022" name="Plant J.">
        <title>Chromosome-level genome of Camellia lanceoleosa provides a valuable resource for understanding genome evolution and self-incompatibility.</title>
        <authorList>
            <person name="Gong W."/>
            <person name="Xiao S."/>
            <person name="Wang L."/>
            <person name="Liao Z."/>
            <person name="Chang Y."/>
            <person name="Mo W."/>
            <person name="Hu G."/>
            <person name="Li W."/>
            <person name="Zhao G."/>
            <person name="Zhu H."/>
            <person name="Hu X."/>
            <person name="Ji K."/>
            <person name="Xiang X."/>
            <person name="Song Q."/>
            <person name="Yuan D."/>
            <person name="Jin S."/>
            <person name="Zhang L."/>
        </authorList>
    </citation>
    <scope>NUCLEOTIDE SEQUENCE [LARGE SCALE GENOMIC DNA]</scope>
    <source>
        <strain evidence="1">SQ_2022a</strain>
    </source>
</reference>
<accession>A0ACC0HGL6</accession>
<dbReference type="Proteomes" id="UP001060215">
    <property type="component" value="Chromosome 5"/>
</dbReference>
<comment type="caution">
    <text evidence="1">The sequence shown here is derived from an EMBL/GenBank/DDBJ whole genome shotgun (WGS) entry which is preliminary data.</text>
</comment>
<evidence type="ECO:0000313" key="1">
    <source>
        <dbReference type="EMBL" id="KAI8012022.1"/>
    </source>
</evidence>
<proteinExistence type="predicted"/>
<keyword evidence="2" id="KW-1185">Reference proteome</keyword>
<evidence type="ECO:0000313" key="2">
    <source>
        <dbReference type="Proteomes" id="UP001060215"/>
    </source>
</evidence>